<accession>A0A6A5GH68</accession>
<feature type="domain" description="F-box" evidence="1">
    <location>
        <begin position="7"/>
        <end position="44"/>
    </location>
</feature>
<dbReference type="InterPro" id="IPR001810">
    <property type="entry name" value="F-box_dom"/>
</dbReference>
<dbReference type="PANTHER" id="PTHR23014">
    <property type="entry name" value="F-BOX A PROTEIN"/>
    <property type="match status" value="1"/>
</dbReference>
<dbReference type="CTD" id="78776932"/>
<dbReference type="GeneID" id="78776932"/>
<gene>
    <name evidence="2" type="ORF">GCK72_020472</name>
</gene>
<name>A0A6A5GH68_CAERE</name>
<protein>
    <recommendedName>
        <fullName evidence="1">F-box domain-containing protein</fullName>
    </recommendedName>
</protein>
<dbReference type="Pfam" id="PF01827">
    <property type="entry name" value="FTH"/>
    <property type="match status" value="1"/>
</dbReference>
<proteinExistence type="predicted"/>
<dbReference type="RefSeq" id="XP_053582504.1">
    <property type="nucleotide sequence ID" value="XM_053733591.1"/>
</dbReference>
<evidence type="ECO:0000259" key="1">
    <source>
        <dbReference type="SMART" id="SM00256"/>
    </source>
</evidence>
<dbReference type="AlphaFoldDB" id="A0A6A5GH68"/>
<comment type="caution">
    <text evidence="2">The sequence shown here is derived from an EMBL/GenBank/DDBJ whole genome shotgun (WGS) entry which is preliminary data.</text>
</comment>
<dbReference type="PANTHER" id="PTHR23014:SF1">
    <property type="entry name" value="DUF38 DOMAIN-CONTAINING PROTEIN-RELATED"/>
    <property type="match status" value="1"/>
</dbReference>
<dbReference type="Proteomes" id="UP000483820">
    <property type="component" value="Chromosome V"/>
</dbReference>
<dbReference type="SMART" id="SM00256">
    <property type="entry name" value="FBOX"/>
    <property type="match status" value="1"/>
</dbReference>
<evidence type="ECO:0000313" key="2">
    <source>
        <dbReference type="EMBL" id="KAF1753915.1"/>
    </source>
</evidence>
<evidence type="ECO:0000313" key="3">
    <source>
        <dbReference type="Proteomes" id="UP000483820"/>
    </source>
</evidence>
<dbReference type="InterPro" id="IPR002900">
    <property type="entry name" value="DUF38/FTH_CAE_spp"/>
</dbReference>
<reference evidence="2 3" key="1">
    <citation type="submission" date="2019-12" db="EMBL/GenBank/DDBJ databases">
        <title>Chromosome-level assembly of the Caenorhabditis remanei genome.</title>
        <authorList>
            <person name="Teterina A.A."/>
            <person name="Willis J.H."/>
            <person name="Phillips P.C."/>
        </authorList>
    </citation>
    <scope>NUCLEOTIDE SEQUENCE [LARGE SCALE GENOMIC DNA]</scope>
    <source>
        <strain evidence="2 3">PX506</strain>
        <tissue evidence="2">Whole organism</tissue>
    </source>
</reference>
<dbReference type="EMBL" id="WUAV01000005">
    <property type="protein sequence ID" value="KAF1753915.1"/>
    <property type="molecule type" value="Genomic_DNA"/>
</dbReference>
<dbReference type="KEGG" id="crq:GCK72_020472"/>
<organism evidence="2 3">
    <name type="scientific">Caenorhabditis remanei</name>
    <name type="common">Caenorhabditis vulgaris</name>
    <dbReference type="NCBI Taxonomy" id="31234"/>
    <lineage>
        <taxon>Eukaryota</taxon>
        <taxon>Metazoa</taxon>
        <taxon>Ecdysozoa</taxon>
        <taxon>Nematoda</taxon>
        <taxon>Chromadorea</taxon>
        <taxon>Rhabditida</taxon>
        <taxon>Rhabditina</taxon>
        <taxon>Rhabditomorpha</taxon>
        <taxon>Rhabditoidea</taxon>
        <taxon>Rhabditidae</taxon>
        <taxon>Peloderinae</taxon>
        <taxon>Caenorhabditis</taxon>
    </lineage>
</organism>
<sequence length="333" mass="39064">MDQLHTVPMNEILDLVGFPAILTLRKVSSNLRDFIDDTCPDFNLKSVDVTLESKKISVNWILASGNFLVCYSPHENGFMVSCENKEKIVENSHYIDAFYNDFSIVLKNQKTPLERFHLCLSRFTEQLNFLEFFKKKSWKIKTKYFDMGFHNSEAINHVLPCLDSEVLKEIRFFNTTYKNQELNLDQVVNLEQFNDAKRFSVRNFSISTAMLHFCHFTTVNAMFSEITAEDMDLLKFSAITSPKFEKFNIEYEMFKEDDKLVELLGSPYYPPNSTGRNKKQWFFKTTHQTDKVLQIVHHICFNRFDFLLMDKSSVPSRASVRKLSRYDVICTLL</sequence>